<gene>
    <name evidence="1" type="ORF">OL497_07070</name>
</gene>
<keyword evidence="2" id="KW-1185">Reference proteome</keyword>
<name>A0ABT3II78_9BACT</name>
<comment type="caution">
    <text evidence="1">The sequence shown here is derived from an EMBL/GenBank/DDBJ whole genome shotgun (WGS) entry which is preliminary data.</text>
</comment>
<sequence length="368" mass="42902">MLTVEIKQHSIANYQKNRREQYISINGIDDKNAHYSATVFPAVHLYEPTAIAALLDASFTAIAPFLHRVSIHKTVSWWEDQLDIAIYCNTTYDDDAPQIRINLNIQNWEYWNKPWSMLDVATTFSNCITENHYNTVEYWQADEDSMLNGFGLTYQPPNPDVAVYPEIDKLLALLENIMEQTNYYLLAAIDNHALISYFRFPENIKTACKQYLIYFSRFLTDMGISVHTEIKDEIYQTLFKVIPQQGNDDLDKIKEALDLYLSLPGNSSFLAQAAHYHDPAVKDLEDNIRYLQRQLTASEFLLRLQEDKIEMLNLLNYQNKLLREIDQYPQDRETMMWQAGFPGKKQEGSSLHIDFGGVLRLLKRKFNQ</sequence>
<dbReference type="EMBL" id="JAPDNS010000001">
    <property type="protein sequence ID" value="MCW3483648.1"/>
    <property type="molecule type" value="Genomic_DNA"/>
</dbReference>
<dbReference type="RefSeq" id="WP_264729168.1">
    <property type="nucleotide sequence ID" value="NZ_JAPDNR010000001.1"/>
</dbReference>
<organism evidence="1 2">
    <name type="scientific">Chitinophaga nivalis</name>
    <dbReference type="NCBI Taxonomy" id="2991709"/>
    <lineage>
        <taxon>Bacteria</taxon>
        <taxon>Pseudomonadati</taxon>
        <taxon>Bacteroidota</taxon>
        <taxon>Chitinophagia</taxon>
        <taxon>Chitinophagales</taxon>
        <taxon>Chitinophagaceae</taxon>
        <taxon>Chitinophaga</taxon>
    </lineage>
</organism>
<evidence type="ECO:0000313" key="2">
    <source>
        <dbReference type="Proteomes" id="UP001207742"/>
    </source>
</evidence>
<evidence type="ECO:0000313" key="1">
    <source>
        <dbReference type="EMBL" id="MCW3483648.1"/>
    </source>
</evidence>
<reference evidence="1 2" key="1">
    <citation type="submission" date="2022-10" db="EMBL/GenBank/DDBJ databases">
        <title>Chitinophaga nivalis PC15 sp. nov., isolated from Pyeongchang county, South Korea.</title>
        <authorList>
            <person name="Trinh H.N."/>
        </authorList>
    </citation>
    <scope>NUCLEOTIDE SEQUENCE [LARGE SCALE GENOMIC DNA]</scope>
    <source>
        <strain evidence="1 2">PC14</strain>
    </source>
</reference>
<proteinExistence type="predicted"/>
<accession>A0ABT3II78</accession>
<dbReference type="Proteomes" id="UP001207742">
    <property type="component" value="Unassembled WGS sequence"/>
</dbReference>
<protein>
    <submittedName>
        <fullName evidence="1">Uncharacterized protein</fullName>
    </submittedName>
</protein>